<feature type="compositionally biased region" description="Low complexity" evidence="1">
    <location>
        <begin position="188"/>
        <end position="201"/>
    </location>
</feature>
<accession>A0A0D2N8Y0</accession>
<evidence type="ECO:0000259" key="2">
    <source>
        <dbReference type="Pfam" id="PF08588"/>
    </source>
</evidence>
<feature type="compositionally biased region" description="Polar residues" evidence="1">
    <location>
        <begin position="298"/>
        <end position="307"/>
    </location>
</feature>
<evidence type="ECO:0000313" key="3">
    <source>
        <dbReference type="EMBL" id="KJA15579.1"/>
    </source>
</evidence>
<dbReference type="Pfam" id="PF08588">
    <property type="entry name" value="Duc1"/>
    <property type="match status" value="1"/>
</dbReference>
<sequence length="394" mass="42882">MAPRLRVLAGTSPETMVPITSLVNTGVSHTLSSPLFEGKIAAYIKGVTDENGCVRESEYFNREDKAGITWSIQVQGRFLVPQSADDILFGNTFDRPLKLPWGTSAILKFMHYIDPTLDHDLTSSTKPWALSPLIATMPNFAHTRLEPHLVNAAEIDLPEFPPAHSIKDDIKQLHLALVDLDDDGRPIGSGSRSSSNMSLLSAQPTTALHRPPSALSSHSAGSATSSASHCSSASHSSSSSSSGSAASKISGASSLRIKQAMRKVHRRKRSSSREQPADGAVTSTRHIHAKELRRLDPTSASQRRAHFSTQAHRSDVLLGQFDVVTTDFCYGFINFAPALALQLPGGLSFDLMRYWDGQPVRFVCCKRPKHGARSGEAPWGRIFWCVAIEMVDSD</sequence>
<evidence type="ECO:0000256" key="1">
    <source>
        <dbReference type="SAM" id="MobiDB-lite"/>
    </source>
</evidence>
<name>A0A0D2N8Y0_HYPSF</name>
<feature type="domain" description="Domain of unknown function at the cortex 1" evidence="2">
    <location>
        <begin position="4"/>
        <end position="391"/>
    </location>
</feature>
<protein>
    <recommendedName>
        <fullName evidence="2">Domain of unknown function at the cortex 1 domain-containing protein</fullName>
    </recommendedName>
</protein>
<dbReference type="PANTHER" id="PTHR34826">
    <property type="entry name" value="UPF0590 PROTEIN C409.17C"/>
    <property type="match status" value="1"/>
</dbReference>
<keyword evidence="4" id="KW-1185">Reference proteome</keyword>
<feature type="compositionally biased region" description="Basic residues" evidence="1">
    <location>
        <begin position="259"/>
        <end position="270"/>
    </location>
</feature>
<feature type="compositionally biased region" description="Low complexity" evidence="1">
    <location>
        <begin position="213"/>
        <end position="254"/>
    </location>
</feature>
<reference evidence="4" key="1">
    <citation type="submission" date="2014-04" db="EMBL/GenBank/DDBJ databases">
        <title>Evolutionary Origins and Diversification of the Mycorrhizal Mutualists.</title>
        <authorList>
            <consortium name="DOE Joint Genome Institute"/>
            <consortium name="Mycorrhizal Genomics Consortium"/>
            <person name="Kohler A."/>
            <person name="Kuo A."/>
            <person name="Nagy L.G."/>
            <person name="Floudas D."/>
            <person name="Copeland A."/>
            <person name="Barry K.W."/>
            <person name="Cichocki N."/>
            <person name="Veneault-Fourrey C."/>
            <person name="LaButti K."/>
            <person name="Lindquist E.A."/>
            <person name="Lipzen A."/>
            <person name="Lundell T."/>
            <person name="Morin E."/>
            <person name="Murat C."/>
            <person name="Riley R."/>
            <person name="Ohm R."/>
            <person name="Sun H."/>
            <person name="Tunlid A."/>
            <person name="Henrissat B."/>
            <person name="Grigoriev I.V."/>
            <person name="Hibbett D.S."/>
            <person name="Martin F."/>
        </authorList>
    </citation>
    <scope>NUCLEOTIDE SEQUENCE [LARGE SCALE GENOMIC DNA]</scope>
    <source>
        <strain evidence="4">FD-334 SS-4</strain>
    </source>
</reference>
<feature type="region of interest" description="Disordered" evidence="1">
    <location>
        <begin position="186"/>
        <end position="307"/>
    </location>
</feature>
<dbReference type="OrthoDB" id="2119945at2759"/>
<dbReference type="PANTHER" id="PTHR34826:SF2">
    <property type="entry name" value="UPF0590 PROTEIN C409.17C"/>
    <property type="match status" value="1"/>
</dbReference>
<dbReference type="OMA" id="RESEYFN"/>
<proteinExistence type="predicted"/>
<organism evidence="3 4">
    <name type="scientific">Hypholoma sublateritium (strain FD-334 SS-4)</name>
    <dbReference type="NCBI Taxonomy" id="945553"/>
    <lineage>
        <taxon>Eukaryota</taxon>
        <taxon>Fungi</taxon>
        <taxon>Dikarya</taxon>
        <taxon>Basidiomycota</taxon>
        <taxon>Agaricomycotina</taxon>
        <taxon>Agaricomycetes</taxon>
        <taxon>Agaricomycetidae</taxon>
        <taxon>Agaricales</taxon>
        <taxon>Agaricineae</taxon>
        <taxon>Strophariaceae</taxon>
        <taxon>Hypholoma</taxon>
    </lineage>
</organism>
<evidence type="ECO:0000313" key="4">
    <source>
        <dbReference type="Proteomes" id="UP000054270"/>
    </source>
</evidence>
<gene>
    <name evidence="3" type="ORF">HYPSUDRAFT_58713</name>
</gene>
<dbReference type="AlphaFoldDB" id="A0A0D2N8Y0"/>
<dbReference type="InterPro" id="IPR013897">
    <property type="entry name" value="Duc1"/>
</dbReference>
<dbReference type="Proteomes" id="UP000054270">
    <property type="component" value="Unassembled WGS sequence"/>
</dbReference>
<dbReference type="EMBL" id="KN817640">
    <property type="protein sequence ID" value="KJA15579.1"/>
    <property type="molecule type" value="Genomic_DNA"/>
</dbReference>